<evidence type="ECO:0000259" key="1">
    <source>
        <dbReference type="PROSITE" id="PS50943"/>
    </source>
</evidence>
<keyword evidence="3" id="KW-1185">Reference proteome</keyword>
<evidence type="ECO:0000313" key="2">
    <source>
        <dbReference type="EMBL" id="MFC5550990.1"/>
    </source>
</evidence>
<comment type="caution">
    <text evidence="2">The sequence shown here is derived from an EMBL/GenBank/DDBJ whole genome shotgun (WGS) entry which is preliminary data.</text>
</comment>
<gene>
    <name evidence="2" type="ORF">ACFPO9_20935</name>
</gene>
<dbReference type="PROSITE" id="PS50943">
    <property type="entry name" value="HTH_CROC1"/>
    <property type="match status" value="1"/>
</dbReference>
<dbReference type="EMBL" id="JBHSMZ010000016">
    <property type="protein sequence ID" value="MFC5550990.1"/>
    <property type="molecule type" value="Genomic_DNA"/>
</dbReference>
<protein>
    <submittedName>
        <fullName evidence="2">Helix-turn-helix domain-containing protein</fullName>
    </submittedName>
</protein>
<dbReference type="InterPro" id="IPR001387">
    <property type="entry name" value="Cro/C1-type_HTH"/>
</dbReference>
<dbReference type="RefSeq" id="WP_379774405.1">
    <property type="nucleotide sequence ID" value="NZ_JBHSMZ010000016.1"/>
</dbReference>
<evidence type="ECO:0000313" key="3">
    <source>
        <dbReference type="Proteomes" id="UP001596086"/>
    </source>
</evidence>
<dbReference type="SUPFAM" id="SSF47413">
    <property type="entry name" value="lambda repressor-like DNA-binding domains"/>
    <property type="match status" value="1"/>
</dbReference>
<organism evidence="2 3">
    <name type="scientific">Massilia aerilata</name>
    <dbReference type="NCBI Taxonomy" id="453817"/>
    <lineage>
        <taxon>Bacteria</taxon>
        <taxon>Pseudomonadati</taxon>
        <taxon>Pseudomonadota</taxon>
        <taxon>Betaproteobacteria</taxon>
        <taxon>Burkholderiales</taxon>
        <taxon>Oxalobacteraceae</taxon>
        <taxon>Telluria group</taxon>
        <taxon>Massilia</taxon>
    </lineage>
</organism>
<dbReference type="InterPro" id="IPR010982">
    <property type="entry name" value="Lambda_DNA-bd_dom_sf"/>
</dbReference>
<dbReference type="Gene3D" id="1.10.260.40">
    <property type="entry name" value="lambda repressor-like DNA-binding domains"/>
    <property type="match status" value="1"/>
</dbReference>
<feature type="domain" description="HTH cro/C1-type" evidence="1">
    <location>
        <begin position="98"/>
        <end position="124"/>
    </location>
</feature>
<dbReference type="CDD" id="cd00093">
    <property type="entry name" value="HTH_XRE"/>
    <property type="match status" value="1"/>
</dbReference>
<proteinExistence type="predicted"/>
<name>A0ABW0S4W2_9BURK</name>
<sequence>MHNVAFLDFYEPAPAPVMVRGTVTADFLAGERSLLIWAMTRKTAKNTRRSSRPMVRKCGALARGCGLGNGSNSRGRNEHERKFAATHAQLVAARGKRTQVQIAEILGVSRATVQNWENGRSPISRTAWQAVKSIPA</sequence>
<reference evidence="3" key="1">
    <citation type="journal article" date="2019" name="Int. J. Syst. Evol. Microbiol.">
        <title>The Global Catalogue of Microorganisms (GCM) 10K type strain sequencing project: providing services to taxonomists for standard genome sequencing and annotation.</title>
        <authorList>
            <consortium name="The Broad Institute Genomics Platform"/>
            <consortium name="The Broad Institute Genome Sequencing Center for Infectious Disease"/>
            <person name="Wu L."/>
            <person name="Ma J."/>
        </authorList>
    </citation>
    <scope>NUCLEOTIDE SEQUENCE [LARGE SCALE GENOMIC DNA]</scope>
    <source>
        <strain evidence="3">CGMCC 4.5798</strain>
    </source>
</reference>
<dbReference type="Pfam" id="PF01381">
    <property type="entry name" value="HTH_3"/>
    <property type="match status" value="1"/>
</dbReference>
<dbReference type="Proteomes" id="UP001596086">
    <property type="component" value="Unassembled WGS sequence"/>
</dbReference>
<accession>A0ABW0S4W2</accession>